<keyword evidence="3" id="KW-1185">Reference proteome</keyword>
<evidence type="ECO:0000256" key="1">
    <source>
        <dbReference type="SAM" id="MobiDB-lite"/>
    </source>
</evidence>
<evidence type="ECO:0000313" key="3">
    <source>
        <dbReference type="Proteomes" id="UP000305948"/>
    </source>
</evidence>
<dbReference type="Proteomes" id="UP000305948">
    <property type="component" value="Unassembled WGS sequence"/>
</dbReference>
<dbReference type="STRING" id="5364.A0A5C3MS35"/>
<gene>
    <name evidence="2" type="ORF">OE88DRAFT_1647543</name>
</gene>
<dbReference type="EMBL" id="ML213522">
    <property type="protein sequence ID" value="TFK47767.1"/>
    <property type="molecule type" value="Genomic_DNA"/>
</dbReference>
<sequence length="386" mass="42473">MQVSECSGLEGLVSSLSLSQRREENGIRKAANSIKQSIQEVAASRQGPDTAADASTGTQDPAGDADWLSSVSSDMSLISIKEDDALDGRTPPLPSLSKMPPLPPRGFMGLSPKTWAKCILSSPDNVSVPVSKRKHTLCMMAGEVSVRPGESLQLSGFHDELYNLSDHNIYMLITVFTLKSLRKFMKEGSSMKKVKLDNKRYHSELFEFNPAFYHLKYLEVCMNIRLRLGDNSRMEGDSKVVEANVLLLQTKSFLNSLQSKFAQGSSSDRSHGGFAGQGHGLGTPFQPDNRGGPSVPICLVCAQKGHMVLDCSFNRFADNSQIFAEGCNSSLFARGCDNEICWCWNMLGDTAYCTHSGRDRRQHICSFCSHSGHHTFKFVCRANPNK</sequence>
<accession>A0A5C3MS35</accession>
<organism evidence="2 3">
    <name type="scientific">Heliocybe sulcata</name>
    <dbReference type="NCBI Taxonomy" id="5364"/>
    <lineage>
        <taxon>Eukaryota</taxon>
        <taxon>Fungi</taxon>
        <taxon>Dikarya</taxon>
        <taxon>Basidiomycota</taxon>
        <taxon>Agaricomycotina</taxon>
        <taxon>Agaricomycetes</taxon>
        <taxon>Gloeophyllales</taxon>
        <taxon>Gloeophyllaceae</taxon>
        <taxon>Heliocybe</taxon>
    </lineage>
</organism>
<feature type="compositionally biased region" description="Low complexity" evidence="1">
    <location>
        <begin position="1"/>
        <end position="19"/>
    </location>
</feature>
<dbReference type="AlphaFoldDB" id="A0A5C3MS35"/>
<feature type="region of interest" description="Disordered" evidence="1">
    <location>
        <begin position="1"/>
        <end position="67"/>
    </location>
</feature>
<feature type="region of interest" description="Disordered" evidence="1">
    <location>
        <begin position="82"/>
        <end position="102"/>
    </location>
</feature>
<reference evidence="2 3" key="1">
    <citation type="journal article" date="2019" name="Nat. Ecol. Evol.">
        <title>Megaphylogeny resolves global patterns of mushroom evolution.</title>
        <authorList>
            <person name="Varga T."/>
            <person name="Krizsan K."/>
            <person name="Foldi C."/>
            <person name="Dima B."/>
            <person name="Sanchez-Garcia M."/>
            <person name="Sanchez-Ramirez S."/>
            <person name="Szollosi G.J."/>
            <person name="Szarkandi J.G."/>
            <person name="Papp V."/>
            <person name="Albert L."/>
            <person name="Andreopoulos W."/>
            <person name="Angelini C."/>
            <person name="Antonin V."/>
            <person name="Barry K.W."/>
            <person name="Bougher N.L."/>
            <person name="Buchanan P."/>
            <person name="Buyck B."/>
            <person name="Bense V."/>
            <person name="Catcheside P."/>
            <person name="Chovatia M."/>
            <person name="Cooper J."/>
            <person name="Damon W."/>
            <person name="Desjardin D."/>
            <person name="Finy P."/>
            <person name="Geml J."/>
            <person name="Haridas S."/>
            <person name="Hughes K."/>
            <person name="Justo A."/>
            <person name="Karasinski D."/>
            <person name="Kautmanova I."/>
            <person name="Kiss B."/>
            <person name="Kocsube S."/>
            <person name="Kotiranta H."/>
            <person name="LaButti K.M."/>
            <person name="Lechner B.E."/>
            <person name="Liimatainen K."/>
            <person name="Lipzen A."/>
            <person name="Lukacs Z."/>
            <person name="Mihaltcheva S."/>
            <person name="Morgado L.N."/>
            <person name="Niskanen T."/>
            <person name="Noordeloos M.E."/>
            <person name="Ohm R.A."/>
            <person name="Ortiz-Santana B."/>
            <person name="Ovrebo C."/>
            <person name="Racz N."/>
            <person name="Riley R."/>
            <person name="Savchenko A."/>
            <person name="Shiryaev A."/>
            <person name="Soop K."/>
            <person name="Spirin V."/>
            <person name="Szebenyi C."/>
            <person name="Tomsovsky M."/>
            <person name="Tulloss R.E."/>
            <person name="Uehling J."/>
            <person name="Grigoriev I.V."/>
            <person name="Vagvolgyi C."/>
            <person name="Papp T."/>
            <person name="Martin F.M."/>
            <person name="Miettinen O."/>
            <person name="Hibbett D.S."/>
            <person name="Nagy L.G."/>
        </authorList>
    </citation>
    <scope>NUCLEOTIDE SEQUENCE [LARGE SCALE GENOMIC DNA]</scope>
    <source>
        <strain evidence="2 3">OMC1185</strain>
    </source>
</reference>
<proteinExistence type="predicted"/>
<protein>
    <submittedName>
        <fullName evidence="2">Uncharacterized protein</fullName>
    </submittedName>
</protein>
<evidence type="ECO:0000313" key="2">
    <source>
        <dbReference type="EMBL" id="TFK47767.1"/>
    </source>
</evidence>
<name>A0A5C3MS35_9AGAM</name>